<comment type="caution">
    <text evidence="5">The sequence shown here is derived from an EMBL/GenBank/DDBJ whole genome shotgun (WGS) entry which is preliminary data.</text>
</comment>
<dbReference type="GO" id="GO:0006974">
    <property type="term" value="P:DNA damage response"/>
    <property type="evidence" value="ECO:0007669"/>
    <property type="project" value="TreeGrafter"/>
</dbReference>
<keyword evidence="2" id="KW-0808">Transferase</keyword>
<dbReference type="InterPro" id="IPR002173">
    <property type="entry name" value="Carboh/pur_kinase_PfkB_CS"/>
</dbReference>
<evidence type="ECO:0000259" key="4">
    <source>
        <dbReference type="Pfam" id="PF00294"/>
    </source>
</evidence>
<dbReference type="PANTHER" id="PTHR43085:SF15">
    <property type="entry name" value="2-DEHYDRO-3-DEOXYGLUCONOKINASE"/>
    <property type="match status" value="1"/>
</dbReference>
<dbReference type="GO" id="GO:0005829">
    <property type="term" value="C:cytosol"/>
    <property type="evidence" value="ECO:0007669"/>
    <property type="project" value="TreeGrafter"/>
</dbReference>
<keyword evidence="6" id="KW-1185">Reference proteome</keyword>
<dbReference type="GO" id="GO:0008673">
    <property type="term" value="F:2-dehydro-3-deoxygluconokinase activity"/>
    <property type="evidence" value="ECO:0007669"/>
    <property type="project" value="TreeGrafter"/>
</dbReference>
<sequence length="312" mass="33496">MKTVIAIGEPLIEFTQSDADADIYRRGLGGDTLNTAVYLARLIGPGAVSYMTRLGKDTQSRWIIETLSQNGVGCGLLRQSETGAPGISMIECDATGERSFTYWRSQSPARQMFALDDGEDLALDKAEGLFVSAVTLAIIEPAGRERLYNAMKRARARGADIWLDLNYRPQLWNSASVARETIARFIKLASTVLPSFDDVAALWGADTPEAGLEVLSSLGATEILLKTGGGPVYHRDPDGTLKVPMLRNERPVDTTGAGDSFNAGYIAARLTGKPVSEAIELGHELASVVILHKGAIIPRAAMPAMSEESEAV</sequence>
<dbReference type="EMBL" id="LQBP01000002">
    <property type="protein sequence ID" value="KUJ81152.1"/>
    <property type="molecule type" value="Genomic_DNA"/>
</dbReference>
<dbReference type="STRING" id="1685378.AVO44_04605"/>
<dbReference type="RefSeq" id="WP_068333257.1">
    <property type="nucleotide sequence ID" value="NZ_LQBP01000002.1"/>
</dbReference>
<dbReference type="SUPFAM" id="SSF53613">
    <property type="entry name" value="Ribokinase-like"/>
    <property type="match status" value="1"/>
</dbReference>
<comment type="similarity">
    <text evidence="1">Belongs to the carbohydrate kinase PfkB family.</text>
</comment>
<dbReference type="InterPro" id="IPR050306">
    <property type="entry name" value="PfkB_Carbo_kinase"/>
</dbReference>
<evidence type="ECO:0000256" key="3">
    <source>
        <dbReference type="ARBA" id="ARBA00022777"/>
    </source>
</evidence>
<evidence type="ECO:0000313" key="5">
    <source>
        <dbReference type="EMBL" id="KUJ81152.1"/>
    </source>
</evidence>
<evidence type="ECO:0000256" key="1">
    <source>
        <dbReference type="ARBA" id="ARBA00010688"/>
    </source>
</evidence>
<dbReference type="Gene3D" id="3.40.1190.20">
    <property type="match status" value="1"/>
</dbReference>
<dbReference type="PROSITE" id="PS00584">
    <property type="entry name" value="PFKB_KINASES_2"/>
    <property type="match status" value="1"/>
</dbReference>
<dbReference type="Pfam" id="PF00294">
    <property type="entry name" value="PfkB"/>
    <property type="match status" value="1"/>
</dbReference>
<organism evidence="5 6">
    <name type="scientific">Ruegeria profundi</name>
    <dbReference type="NCBI Taxonomy" id="1685378"/>
    <lineage>
        <taxon>Bacteria</taxon>
        <taxon>Pseudomonadati</taxon>
        <taxon>Pseudomonadota</taxon>
        <taxon>Alphaproteobacteria</taxon>
        <taxon>Rhodobacterales</taxon>
        <taxon>Roseobacteraceae</taxon>
        <taxon>Ruegeria</taxon>
    </lineage>
</organism>
<dbReference type="OrthoDB" id="9776822at2"/>
<evidence type="ECO:0000313" key="6">
    <source>
        <dbReference type="Proteomes" id="UP000053690"/>
    </source>
</evidence>
<protein>
    <recommendedName>
        <fullName evidence="4">Carbohydrate kinase PfkB domain-containing protein</fullName>
    </recommendedName>
</protein>
<evidence type="ECO:0000256" key="2">
    <source>
        <dbReference type="ARBA" id="ARBA00022679"/>
    </source>
</evidence>
<proteinExistence type="inferred from homology"/>
<dbReference type="PANTHER" id="PTHR43085">
    <property type="entry name" value="HEXOKINASE FAMILY MEMBER"/>
    <property type="match status" value="1"/>
</dbReference>
<keyword evidence="3" id="KW-0418">Kinase</keyword>
<dbReference type="InterPro" id="IPR029056">
    <property type="entry name" value="Ribokinase-like"/>
</dbReference>
<dbReference type="CDD" id="cd01166">
    <property type="entry name" value="KdgK"/>
    <property type="match status" value="1"/>
</dbReference>
<name>A0A0X3TZU3_9RHOB</name>
<accession>A0A0X3TZU3</accession>
<gene>
    <name evidence="5" type="ORF">AVO44_04605</name>
</gene>
<dbReference type="Proteomes" id="UP000053690">
    <property type="component" value="Unassembled WGS sequence"/>
</dbReference>
<dbReference type="GO" id="GO:0042840">
    <property type="term" value="P:D-glucuronate catabolic process"/>
    <property type="evidence" value="ECO:0007669"/>
    <property type="project" value="TreeGrafter"/>
</dbReference>
<dbReference type="GO" id="GO:0019698">
    <property type="term" value="P:D-galacturonate catabolic process"/>
    <property type="evidence" value="ECO:0007669"/>
    <property type="project" value="TreeGrafter"/>
</dbReference>
<dbReference type="AlphaFoldDB" id="A0A0X3TZU3"/>
<dbReference type="InterPro" id="IPR011611">
    <property type="entry name" value="PfkB_dom"/>
</dbReference>
<feature type="domain" description="Carbohydrate kinase PfkB" evidence="4">
    <location>
        <begin position="4"/>
        <end position="298"/>
    </location>
</feature>
<reference evidence="6" key="1">
    <citation type="submission" date="2015-12" db="EMBL/GenBank/DDBJ databases">
        <authorList>
            <person name="Zhang G."/>
            <person name="Stingl U."/>
        </authorList>
    </citation>
    <scope>NUCLEOTIDE SEQUENCE [LARGE SCALE GENOMIC DNA]</scope>
    <source>
        <strain evidence="6">ZGT108</strain>
    </source>
</reference>